<dbReference type="GO" id="GO:0006261">
    <property type="term" value="P:DNA-templated DNA replication"/>
    <property type="evidence" value="ECO:0007669"/>
    <property type="project" value="InterPro"/>
</dbReference>
<dbReference type="PANTHER" id="PTHR12708">
    <property type="entry name" value="DNA POLYMERASE EPSILON SUBUNIT B"/>
    <property type="match status" value="1"/>
</dbReference>
<keyword evidence="2" id="KW-1185">Reference proteome</keyword>
<evidence type="ECO:0000313" key="1">
    <source>
        <dbReference type="EMBL" id="KAF5344140.1"/>
    </source>
</evidence>
<sequence>MELRSTKQLLGRAGERFLLLGMLSRSKEGKLCLEDADGDVELDFSTLDEPGDGLFTEGSFALVEGEYTEDATLQIIAIGQPPCESRQTARSIYGHIDFLGKGSTSLLEDVGGYTIEESSRRLVRPPFFLSLRRLVGSSSNPSWSAKDA</sequence>
<dbReference type="GO" id="GO:0042276">
    <property type="term" value="P:error-prone translesion synthesis"/>
    <property type="evidence" value="ECO:0007669"/>
    <property type="project" value="TreeGrafter"/>
</dbReference>
<evidence type="ECO:0000313" key="2">
    <source>
        <dbReference type="Proteomes" id="UP000559256"/>
    </source>
</evidence>
<name>A0A8H5FNV7_9AGAR</name>
<proteinExistence type="predicted"/>
<dbReference type="OrthoDB" id="2916018at2759"/>
<organism evidence="1 2">
    <name type="scientific">Tetrapyrgos nigripes</name>
    <dbReference type="NCBI Taxonomy" id="182062"/>
    <lineage>
        <taxon>Eukaryota</taxon>
        <taxon>Fungi</taxon>
        <taxon>Dikarya</taxon>
        <taxon>Basidiomycota</taxon>
        <taxon>Agaricomycotina</taxon>
        <taxon>Agaricomycetes</taxon>
        <taxon>Agaricomycetidae</taxon>
        <taxon>Agaricales</taxon>
        <taxon>Marasmiineae</taxon>
        <taxon>Marasmiaceae</taxon>
        <taxon>Tetrapyrgos</taxon>
    </lineage>
</organism>
<accession>A0A8H5FNV7</accession>
<gene>
    <name evidence="1" type="ORF">D9758_008856</name>
</gene>
<dbReference type="InterPro" id="IPR016266">
    <property type="entry name" value="POLE2"/>
</dbReference>
<comment type="caution">
    <text evidence="1">The sequence shown here is derived from an EMBL/GenBank/DDBJ whole genome shotgun (WGS) entry which is preliminary data.</text>
</comment>
<protein>
    <submittedName>
        <fullName evidence="1">Uncharacterized protein</fullName>
    </submittedName>
</protein>
<dbReference type="PANTHER" id="PTHR12708:SF0">
    <property type="entry name" value="DNA POLYMERASE EPSILON SUBUNIT 2"/>
    <property type="match status" value="1"/>
</dbReference>
<dbReference type="GO" id="GO:0003677">
    <property type="term" value="F:DNA binding"/>
    <property type="evidence" value="ECO:0007669"/>
    <property type="project" value="InterPro"/>
</dbReference>
<dbReference type="GO" id="GO:0008622">
    <property type="term" value="C:epsilon DNA polymerase complex"/>
    <property type="evidence" value="ECO:0007669"/>
    <property type="project" value="InterPro"/>
</dbReference>
<reference evidence="1 2" key="1">
    <citation type="journal article" date="2020" name="ISME J.">
        <title>Uncovering the hidden diversity of litter-decomposition mechanisms in mushroom-forming fungi.</title>
        <authorList>
            <person name="Floudas D."/>
            <person name="Bentzer J."/>
            <person name="Ahren D."/>
            <person name="Johansson T."/>
            <person name="Persson P."/>
            <person name="Tunlid A."/>
        </authorList>
    </citation>
    <scope>NUCLEOTIDE SEQUENCE [LARGE SCALE GENOMIC DNA]</scope>
    <source>
        <strain evidence="1 2">CBS 291.85</strain>
    </source>
</reference>
<dbReference type="AlphaFoldDB" id="A0A8H5FNV7"/>
<dbReference type="Proteomes" id="UP000559256">
    <property type="component" value="Unassembled WGS sequence"/>
</dbReference>
<dbReference type="EMBL" id="JAACJM010000129">
    <property type="protein sequence ID" value="KAF5344140.1"/>
    <property type="molecule type" value="Genomic_DNA"/>
</dbReference>